<evidence type="ECO:0000313" key="2">
    <source>
        <dbReference type="EMBL" id="ROS06109.1"/>
    </source>
</evidence>
<dbReference type="Pfam" id="PF05494">
    <property type="entry name" value="MlaC"/>
    <property type="match status" value="1"/>
</dbReference>
<feature type="signal peptide" evidence="1">
    <location>
        <begin position="1"/>
        <end position="25"/>
    </location>
</feature>
<dbReference type="PIRSF" id="PIRSF004649">
    <property type="entry name" value="MlaC"/>
    <property type="match status" value="1"/>
</dbReference>
<reference evidence="2 3" key="1">
    <citation type="submission" date="2018-11" db="EMBL/GenBank/DDBJ databases">
        <title>Genomic Encyclopedia of Type Strains, Phase IV (KMG-IV): sequencing the most valuable type-strain genomes for metagenomic binning, comparative biology and taxonomic classification.</title>
        <authorList>
            <person name="Goeker M."/>
        </authorList>
    </citation>
    <scope>NUCLEOTIDE SEQUENCE [LARGE SCALE GENOMIC DNA]</scope>
    <source>
        <strain evidence="2 3">DSM 100316</strain>
    </source>
</reference>
<dbReference type="RefSeq" id="WP_123710504.1">
    <property type="nucleotide sequence ID" value="NZ_RKHR01000001.1"/>
</dbReference>
<accession>A0A3N2E329</accession>
<protein>
    <submittedName>
        <fullName evidence="2">Phospholipid transport system substrate-binding protein</fullName>
    </submittedName>
</protein>
<evidence type="ECO:0000313" key="3">
    <source>
        <dbReference type="Proteomes" id="UP000275394"/>
    </source>
</evidence>
<dbReference type="AlphaFoldDB" id="A0A3N2E329"/>
<name>A0A3N2E329_9GAMM</name>
<dbReference type="PANTHER" id="PTHR36573:SF1">
    <property type="entry name" value="INTERMEMBRANE PHOSPHOLIPID TRANSPORT SYSTEM BINDING PROTEIN MLAC"/>
    <property type="match status" value="1"/>
</dbReference>
<feature type="chain" id="PRO_5017950848" evidence="1">
    <location>
        <begin position="26"/>
        <end position="230"/>
    </location>
</feature>
<keyword evidence="3" id="KW-1185">Reference proteome</keyword>
<dbReference type="PROSITE" id="PS51257">
    <property type="entry name" value="PROKAR_LIPOPROTEIN"/>
    <property type="match status" value="1"/>
</dbReference>
<dbReference type="Proteomes" id="UP000275394">
    <property type="component" value="Unassembled WGS sequence"/>
</dbReference>
<dbReference type="InterPro" id="IPR008869">
    <property type="entry name" value="MlaC/ttg2D"/>
</dbReference>
<organism evidence="2 3">
    <name type="scientific">Sinobacterium caligoides</name>
    <dbReference type="NCBI Taxonomy" id="933926"/>
    <lineage>
        <taxon>Bacteria</taxon>
        <taxon>Pseudomonadati</taxon>
        <taxon>Pseudomonadota</taxon>
        <taxon>Gammaproteobacteria</taxon>
        <taxon>Cellvibrionales</taxon>
        <taxon>Spongiibacteraceae</taxon>
        <taxon>Sinobacterium</taxon>
    </lineage>
</organism>
<dbReference type="InterPro" id="IPR042245">
    <property type="entry name" value="Tgt2/MlaC_sf"/>
</dbReference>
<comment type="caution">
    <text evidence="2">The sequence shown here is derived from an EMBL/GenBank/DDBJ whole genome shotgun (WGS) entry which is preliminary data.</text>
</comment>
<sequence>MKVQALLFNCLVVLSCFFTSMSLQAAEAESDPAQVLERVGTELIAEIKLAKDYFPKDPERFYRRVDEVLGPYVDFTTFARNVMGDYGSSESYRRLNTDAEKKQFIERVRRFSATFKTGLIHTYAKGLLSFGGERLNIEPLTEQQRNNMAEGRSVDVVQRIYNKGAKPYEVHYKMRKNKAGQWKLRNVVVESVNLGSVYRQQFVSAIRAHNGDIDVVIDTWAVSASPLEEK</sequence>
<keyword evidence="1" id="KW-0732">Signal</keyword>
<dbReference type="Gene3D" id="3.10.450.710">
    <property type="entry name" value="Tgt2/MlaC"/>
    <property type="match status" value="1"/>
</dbReference>
<dbReference type="EMBL" id="RKHR01000001">
    <property type="protein sequence ID" value="ROS06109.1"/>
    <property type="molecule type" value="Genomic_DNA"/>
</dbReference>
<proteinExistence type="predicted"/>
<dbReference type="PANTHER" id="PTHR36573">
    <property type="entry name" value="INTERMEMBRANE PHOSPHOLIPID TRANSPORT SYSTEM BINDING PROTEIN MLAC"/>
    <property type="match status" value="1"/>
</dbReference>
<dbReference type="OrthoDB" id="9787053at2"/>
<gene>
    <name evidence="2" type="ORF">EDC56_0016</name>
</gene>
<evidence type="ECO:0000256" key="1">
    <source>
        <dbReference type="SAM" id="SignalP"/>
    </source>
</evidence>